<evidence type="ECO:0000313" key="3">
    <source>
        <dbReference type="Proteomes" id="UP000035763"/>
    </source>
</evidence>
<dbReference type="EMBL" id="CAJA01000366">
    <property type="protein sequence ID" value="CCH74332.1"/>
    <property type="molecule type" value="Genomic_DNA"/>
</dbReference>
<gene>
    <name evidence="2" type="ORF">BN11_4280008</name>
</gene>
<evidence type="ECO:0000313" key="2">
    <source>
        <dbReference type="EMBL" id="CCH74332.1"/>
    </source>
</evidence>
<keyword evidence="3" id="KW-1185">Reference proteome</keyword>
<comment type="caution">
    <text evidence="2">The sequence shown here is derived from an EMBL/GenBank/DDBJ whole genome shotgun (WGS) entry which is preliminary data.</text>
</comment>
<proteinExistence type="predicted"/>
<accession>W6JYV8</accession>
<protein>
    <submittedName>
        <fullName evidence="2">Uncharacterized protein</fullName>
    </submittedName>
</protein>
<dbReference type="Proteomes" id="UP000035763">
    <property type="component" value="Unassembled WGS sequence"/>
</dbReference>
<reference evidence="2 3" key="1">
    <citation type="journal article" date="2013" name="ISME J.">
        <title>A metabolic model for members of the genus Tetrasphaera involved in enhanced biological phosphorus removal.</title>
        <authorList>
            <person name="Kristiansen R."/>
            <person name="Nguyen H.T.T."/>
            <person name="Saunders A.M."/>
            <person name="Nielsen J.L."/>
            <person name="Wimmer R."/>
            <person name="Le V.Q."/>
            <person name="McIlroy S.J."/>
            <person name="Petrovski S."/>
            <person name="Seviour R.J."/>
            <person name="Calteau A."/>
            <person name="Nielsen K.L."/>
            <person name="Nielsen P.H."/>
        </authorList>
    </citation>
    <scope>NUCLEOTIDE SEQUENCE [LARGE SCALE GENOMIC DNA]</scope>
    <source>
        <strain evidence="2 3">Ben110</strain>
    </source>
</reference>
<sequence length="79" mass="7914">MACLPSVRRTGLAPFRGACQPAGLSCPALTLPSRGRAGGLPTNSRCARPAPAGVDSAHPARDSCGSGRLPGGGCRWGRS</sequence>
<name>W6JYV8_9MICO</name>
<dbReference type="AlphaFoldDB" id="W6JYV8"/>
<evidence type="ECO:0000256" key="1">
    <source>
        <dbReference type="SAM" id="MobiDB-lite"/>
    </source>
</evidence>
<organism evidence="2 3">
    <name type="scientific">Nostocoides australiense Ben110</name>
    <dbReference type="NCBI Taxonomy" id="1193182"/>
    <lineage>
        <taxon>Bacteria</taxon>
        <taxon>Bacillati</taxon>
        <taxon>Actinomycetota</taxon>
        <taxon>Actinomycetes</taxon>
        <taxon>Micrococcales</taxon>
        <taxon>Intrasporangiaceae</taxon>
        <taxon>Nostocoides</taxon>
    </lineage>
</organism>
<dbReference type="STRING" id="1193182.BN11_4280008"/>
<feature type="region of interest" description="Disordered" evidence="1">
    <location>
        <begin position="37"/>
        <end position="79"/>
    </location>
</feature>
<feature type="compositionally biased region" description="Gly residues" evidence="1">
    <location>
        <begin position="68"/>
        <end position="79"/>
    </location>
</feature>